<evidence type="ECO:0000313" key="7">
    <source>
        <dbReference type="EMBL" id="EXA31277.1"/>
    </source>
</evidence>
<evidence type="ECO:0008006" key="8">
    <source>
        <dbReference type="Google" id="ProtNLM"/>
    </source>
</evidence>
<reference evidence="7" key="1">
    <citation type="submission" date="2011-10" db="EMBL/GenBank/DDBJ databases">
        <title>The Genome Sequence of Fusarium oxysporum HDV247.</title>
        <authorList>
            <consortium name="The Broad Institute Genome Sequencing Platform"/>
            <person name="Ma L.-J."/>
            <person name="Gale L.R."/>
            <person name="Schwartz D.C."/>
            <person name="Zhou S."/>
            <person name="Corby-Kistler H."/>
            <person name="Young S.K."/>
            <person name="Zeng Q."/>
            <person name="Gargeya S."/>
            <person name="Fitzgerald M."/>
            <person name="Haas B."/>
            <person name="Abouelleil A."/>
            <person name="Alvarado L."/>
            <person name="Arachchi H.M."/>
            <person name="Berlin A."/>
            <person name="Brown A."/>
            <person name="Chapman S.B."/>
            <person name="Chen Z."/>
            <person name="Dunbar C."/>
            <person name="Freedman E."/>
            <person name="Gearin G."/>
            <person name="Goldberg J."/>
            <person name="Griggs A."/>
            <person name="Gujja S."/>
            <person name="Heiman D."/>
            <person name="Howarth C."/>
            <person name="Larson L."/>
            <person name="Lui A."/>
            <person name="MacDonald P.J.P."/>
            <person name="Montmayeur A."/>
            <person name="Murphy C."/>
            <person name="Neiman D."/>
            <person name="Pearson M."/>
            <person name="Priest M."/>
            <person name="Roberts A."/>
            <person name="Saif S."/>
            <person name="Shea T."/>
            <person name="Shenoy N."/>
            <person name="Sisk P."/>
            <person name="Stolte C."/>
            <person name="Sykes S."/>
            <person name="Wortman J."/>
            <person name="Nusbaum C."/>
            <person name="Birren B."/>
        </authorList>
    </citation>
    <scope>NUCLEOTIDE SEQUENCE [LARGE SCALE GENOMIC DNA]</scope>
    <source>
        <strain evidence="7">HDV247</strain>
    </source>
</reference>
<dbReference type="AlphaFoldDB" id="W9NMQ3"/>
<proteinExistence type="predicted"/>
<gene>
    <name evidence="7" type="ORF">FOVG_17402</name>
</gene>
<dbReference type="Proteomes" id="UP000030751">
    <property type="component" value="Unassembled WGS sequence"/>
</dbReference>
<evidence type="ECO:0000256" key="5">
    <source>
        <dbReference type="ARBA" id="ARBA00023242"/>
    </source>
</evidence>
<sequence>MALLLTVDTHGFYKDTDSTPRDVFARCAEDAVMRLAFEGAAEPTVIQSLCLIALKHMRTYQPARACMTIGAASRLLAMRKLFNLDSSPSPGNDCISHAYWSAFLFERLFFPRILGLSDGDAPPYPDTGVLPPPSPPLTERHHPSPQVSNRDISITSSCIRLVSTWSQLSTYLHRLRQAEIAKPWLPESTHAKLSLELLEFESQYSKKHLLKNLVILKRLQALADRNHREATSQETTIRFQSAWFWELLDTGIWQSGSSDLSSPYATATIQDDCDTSMSLKSHFIDPFQEEQGVVQEQQPLNSGLDTVNSLFMGSEGLEHFHIDELSFDFLSSGFEI</sequence>
<dbReference type="PANTHER" id="PTHR47338">
    <property type="entry name" value="ZN(II)2CYS6 TRANSCRIPTION FACTOR (EUROFUNG)-RELATED"/>
    <property type="match status" value="1"/>
</dbReference>
<dbReference type="EMBL" id="JH651019">
    <property type="protein sequence ID" value="EXA31277.1"/>
    <property type="molecule type" value="Genomic_DNA"/>
</dbReference>
<reference evidence="7" key="2">
    <citation type="submission" date="2012-05" db="EMBL/GenBank/DDBJ databases">
        <title>Annotation of the Genome Sequence of Fusarium oxysporum HDV247.</title>
        <authorList>
            <consortium name="The Broad Institute Genomics Platform"/>
            <person name="Ma L.-J."/>
            <person name="Corby-Kistler H."/>
            <person name="Broz K."/>
            <person name="Gale L.R."/>
            <person name="Jonkers W."/>
            <person name="O'Donnell K."/>
            <person name="Ploetz R."/>
            <person name="Steinberg C."/>
            <person name="Schwartz D.C."/>
            <person name="VanEtten H."/>
            <person name="Zhou S."/>
            <person name="Young S.K."/>
            <person name="Zeng Q."/>
            <person name="Gargeya S."/>
            <person name="Fitzgerald M."/>
            <person name="Abouelleil A."/>
            <person name="Alvarado L."/>
            <person name="Chapman S.B."/>
            <person name="Gainer-Dewar J."/>
            <person name="Goldberg J."/>
            <person name="Griggs A."/>
            <person name="Gujja S."/>
            <person name="Hansen M."/>
            <person name="Howarth C."/>
            <person name="Imamovic A."/>
            <person name="Ireland A."/>
            <person name="Larimer J."/>
            <person name="McCowan C."/>
            <person name="Murphy C."/>
            <person name="Pearson M."/>
            <person name="Poon T.W."/>
            <person name="Priest M."/>
            <person name="Roberts A."/>
            <person name="Saif S."/>
            <person name="Shea T."/>
            <person name="Sykes S."/>
            <person name="Wortman J."/>
            <person name="Nusbaum C."/>
            <person name="Birren B."/>
        </authorList>
    </citation>
    <scope>NUCLEOTIDE SEQUENCE</scope>
    <source>
        <strain evidence="7">HDV247</strain>
    </source>
</reference>
<evidence type="ECO:0000256" key="6">
    <source>
        <dbReference type="SAM" id="MobiDB-lite"/>
    </source>
</evidence>
<keyword evidence="2" id="KW-0479">Metal-binding</keyword>
<dbReference type="GO" id="GO:0000981">
    <property type="term" value="F:DNA-binding transcription factor activity, RNA polymerase II-specific"/>
    <property type="evidence" value="ECO:0007669"/>
    <property type="project" value="InterPro"/>
</dbReference>
<dbReference type="GO" id="GO:0005634">
    <property type="term" value="C:nucleus"/>
    <property type="evidence" value="ECO:0007669"/>
    <property type="project" value="UniProtKB-SubCell"/>
</dbReference>
<dbReference type="HOGENOM" id="CLU_826508_0_0_1"/>
<evidence type="ECO:0000256" key="2">
    <source>
        <dbReference type="ARBA" id="ARBA00022723"/>
    </source>
</evidence>
<dbReference type="InterPro" id="IPR050815">
    <property type="entry name" value="TF_fung"/>
</dbReference>
<keyword evidence="5" id="KW-0539">Nucleus</keyword>
<name>W9NMQ3_FUSOX</name>
<comment type="subcellular location">
    <subcellularLocation>
        <location evidence="1">Nucleus</location>
    </subcellularLocation>
</comment>
<keyword evidence="4" id="KW-0804">Transcription</keyword>
<keyword evidence="3" id="KW-0805">Transcription regulation</keyword>
<dbReference type="PANTHER" id="PTHR47338:SF27">
    <property type="entry name" value="ZN(II)2CYS6 TRANSCRIPTION FACTOR (EUROFUNG)"/>
    <property type="match status" value="1"/>
</dbReference>
<feature type="region of interest" description="Disordered" evidence="6">
    <location>
        <begin position="124"/>
        <end position="149"/>
    </location>
</feature>
<feature type="compositionally biased region" description="Pro residues" evidence="6">
    <location>
        <begin position="124"/>
        <end position="136"/>
    </location>
</feature>
<dbReference type="CDD" id="cd12148">
    <property type="entry name" value="fungal_TF_MHR"/>
    <property type="match status" value="1"/>
</dbReference>
<organism evidence="7">
    <name type="scientific">Fusarium oxysporum f. sp. pisi HDV247</name>
    <dbReference type="NCBI Taxonomy" id="1080344"/>
    <lineage>
        <taxon>Eukaryota</taxon>
        <taxon>Fungi</taxon>
        <taxon>Dikarya</taxon>
        <taxon>Ascomycota</taxon>
        <taxon>Pezizomycotina</taxon>
        <taxon>Sordariomycetes</taxon>
        <taxon>Hypocreomycetidae</taxon>
        <taxon>Hypocreales</taxon>
        <taxon>Nectriaceae</taxon>
        <taxon>Fusarium</taxon>
        <taxon>Fusarium oxysporum species complex</taxon>
    </lineage>
</organism>
<evidence type="ECO:0000256" key="4">
    <source>
        <dbReference type="ARBA" id="ARBA00023163"/>
    </source>
</evidence>
<evidence type="ECO:0000256" key="3">
    <source>
        <dbReference type="ARBA" id="ARBA00023015"/>
    </source>
</evidence>
<dbReference type="GO" id="GO:0046872">
    <property type="term" value="F:metal ion binding"/>
    <property type="evidence" value="ECO:0007669"/>
    <property type="project" value="UniProtKB-KW"/>
</dbReference>
<protein>
    <recommendedName>
        <fullName evidence="8">Transcription factor domain-containing protein</fullName>
    </recommendedName>
</protein>
<evidence type="ECO:0000256" key="1">
    <source>
        <dbReference type="ARBA" id="ARBA00004123"/>
    </source>
</evidence>
<accession>W9NMQ3</accession>